<keyword evidence="17" id="KW-1185">Reference proteome</keyword>
<dbReference type="InterPro" id="IPR038221">
    <property type="entry name" value="YidC_periplasmic_sf"/>
</dbReference>
<comment type="function">
    <text evidence="13">Required for the insertion and/or proper folding and/or complex formation of integral membrane proteins into the membrane. Involved in integration of membrane proteins that insert both dependently and independently of the Sec translocase complex, as well as at least some lipoproteins. Aids folding of multispanning membrane proteins.</text>
</comment>
<evidence type="ECO:0000256" key="1">
    <source>
        <dbReference type="ARBA" id="ARBA00004429"/>
    </source>
</evidence>
<feature type="transmembrane region" description="Helical" evidence="13">
    <location>
        <begin position="683"/>
        <end position="704"/>
    </location>
</feature>
<evidence type="ECO:0000256" key="11">
    <source>
        <dbReference type="ARBA" id="ARBA00033245"/>
    </source>
</evidence>
<dbReference type="OrthoDB" id="9780552at2"/>
<evidence type="ECO:0000256" key="6">
    <source>
        <dbReference type="ARBA" id="ARBA00022692"/>
    </source>
</evidence>
<dbReference type="SMART" id="SM00228">
    <property type="entry name" value="PDZ"/>
    <property type="match status" value="1"/>
</dbReference>
<keyword evidence="6 13" id="KW-0812">Transmembrane</keyword>
<evidence type="ECO:0000256" key="9">
    <source>
        <dbReference type="ARBA" id="ARBA00023136"/>
    </source>
</evidence>
<feature type="transmembrane region" description="Helical" evidence="13">
    <location>
        <begin position="725"/>
        <end position="749"/>
    </location>
</feature>
<evidence type="ECO:0000256" key="12">
    <source>
        <dbReference type="ARBA" id="ARBA00033342"/>
    </source>
</evidence>
<keyword evidence="8 13" id="KW-1133">Transmembrane helix</keyword>
<dbReference type="HAMAP" id="MF_01810">
    <property type="entry name" value="YidC_type1"/>
    <property type="match status" value="1"/>
</dbReference>
<comment type="subcellular location">
    <subcellularLocation>
        <location evidence="1">Cell inner membrane</location>
        <topology evidence="1">Multi-pass membrane protein</topology>
    </subcellularLocation>
    <subcellularLocation>
        <location evidence="13">Cell membrane</location>
        <topology evidence="13">Multi-pass membrane protein</topology>
    </subcellularLocation>
</comment>
<dbReference type="InterPro" id="IPR047196">
    <property type="entry name" value="YidC_ALB_C"/>
</dbReference>
<dbReference type="InterPro" id="IPR001708">
    <property type="entry name" value="YidC/ALB3/OXA1/COX18"/>
</dbReference>
<protein>
    <recommendedName>
        <fullName evidence="3 13">Membrane protein insertase YidC</fullName>
    </recommendedName>
    <alternativeName>
        <fullName evidence="12 13">Foldase YidC</fullName>
    </alternativeName>
    <alternativeName>
        <fullName evidence="11 13">Membrane integrase YidC</fullName>
    </alternativeName>
    <alternativeName>
        <fullName evidence="13">Membrane protein YidC</fullName>
    </alternativeName>
</protein>
<keyword evidence="7 13" id="KW-0653">Protein transport</keyword>
<keyword evidence="9 13" id="KW-0472">Membrane</keyword>
<dbReference type="GO" id="GO:0015031">
    <property type="term" value="P:protein transport"/>
    <property type="evidence" value="ECO:0007669"/>
    <property type="project" value="UniProtKB-KW"/>
</dbReference>
<evidence type="ECO:0000256" key="10">
    <source>
        <dbReference type="ARBA" id="ARBA00023186"/>
    </source>
</evidence>
<evidence type="ECO:0000256" key="2">
    <source>
        <dbReference type="ARBA" id="ARBA00010527"/>
    </source>
</evidence>
<evidence type="ECO:0000313" key="17">
    <source>
        <dbReference type="Proteomes" id="UP000318995"/>
    </source>
</evidence>
<comment type="caution">
    <text evidence="16">The sequence shown here is derived from an EMBL/GenBank/DDBJ whole genome shotgun (WGS) entry which is preliminary data.</text>
</comment>
<dbReference type="EMBL" id="SJPH01000001">
    <property type="protein sequence ID" value="TWT48429.1"/>
    <property type="molecule type" value="Genomic_DNA"/>
</dbReference>
<dbReference type="SUPFAM" id="SSF50156">
    <property type="entry name" value="PDZ domain-like"/>
    <property type="match status" value="1"/>
</dbReference>
<feature type="transmembrane region" description="Helical" evidence="13">
    <location>
        <begin position="619"/>
        <end position="639"/>
    </location>
</feature>
<dbReference type="InterPro" id="IPR036034">
    <property type="entry name" value="PDZ_sf"/>
</dbReference>
<feature type="region of interest" description="Disordered" evidence="14">
    <location>
        <begin position="776"/>
        <end position="805"/>
    </location>
</feature>
<comment type="subunit">
    <text evidence="13">Interacts with the Sec translocase complex via SecD. Specifically interacts with transmembrane segments of nascent integral membrane proteins during membrane integration.</text>
</comment>
<dbReference type="CDD" id="cd19961">
    <property type="entry name" value="EcYidC-like_peri"/>
    <property type="match status" value="1"/>
</dbReference>
<evidence type="ECO:0000259" key="15">
    <source>
        <dbReference type="PROSITE" id="PS50106"/>
    </source>
</evidence>
<keyword evidence="5 13" id="KW-1003">Cell membrane</keyword>
<feature type="transmembrane region" description="Helical" evidence="13">
    <location>
        <begin position="550"/>
        <end position="571"/>
    </location>
</feature>
<dbReference type="AlphaFoldDB" id="A0A5C5WED3"/>
<evidence type="ECO:0000313" key="16">
    <source>
        <dbReference type="EMBL" id="TWT48429.1"/>
    </source>
</evidence>
<dbReference type="Pfam" id="PF14849">
    <property type="entry name" value="YidC_periplas"/>
    <property type="match status" value="1"/>
</dbReference>
<dbReference type="NCBIfam" id="TIGR03592">
    <property type="entry name" value="yidC_oxa1_cterm"/>
    <property type="match status" value="1"/>
</dbReference>
<evidence type="ECO:0000256" key="14">
    <source>
        <dbReference type="SAM" id="MobiDB-lite"/>
    </source>
</evidence>
<dbReference type="Proteomes" id="UP000318995">
    <property type="component" value="Unassembled WGS sequence"/>
</dbReference>
<dbReference type="PANTHER" id="PTHR12428">
    <property type="entry name" value="OXA1"/>
    <property type="match status" value="1"/>
</dbReference>
<keyword evidence="4 13" id="KW-0813">Transport</keyword>
<dbReference type="GO" id="GO:0051205">
    <property type="term" value="P:protein insertion into membrane"/>
    <property type="evidence" value="ECO:0007669"/>
    <property type="project" value="TreeGrafter"/>
</dbReference>
<dbReference type="Pfam" id="PF17820">
    <property type="entry name" value="PDZ_6"/>
    <property type="match status" value="1"/>
</dbReference>
<dbReference type="Pfam" id="PF02096">
    <property type="entry name" value="60KD_IMP"/>
    <property type="match status" value="1"/>
</dbReference>
<dbReference type="InterPro" id="IPR001478">
    <property type="entry name" value="PDZ"/>
</dbReference>
<dbReference type="GO" id="GO:0005886">
    <property type="term" value="C:plasma membrane"/>
    <property type="evidence" value="ECO:0007669"/>
    <property type="project" value="UniProtKB-SubCell"/>
</dbReference>
<comment type="similarity">
    <text evidence="2 13">Belongs to the OXA1/ALB3/YidC family. Type 1 subfamily.</text>
</comment>
<dbReference type="PANTHER" id="PTHR12428:SF65">
    <property type="entry name" value="CYTOCHROME C OXIDASE ASSEMBLY PROTEIN COX18, MITOCHONDRIAL"/>
    <property type="match status" value="1"/>
</dbReference>
<feature type="domain" description="PDZ" evidence="15">
    <location>
        <begin position="149"/>
        <end position="230"/>
    </location>
</feature>
<evidence type="ECO:0000256" key="5">
    <source>
        <dbReference type="ARBA" id="ARBA00022475"/>
    </source>
</evidence>
<dbReference type="RefSeq" id="WP_146570493.1">
    <property type="nucleotide sequence ID" value="NZ_SJPH01000001.1"/>
</dbReference>
<name>A0A5C5WED3_9BACT</name>
<sequence length="805" mass="87561">MTPRGPRGDQSQPFDQRFLLFMLLSVSILMMFGGLGAPPPVEPAAQGAAGNVANENSDEFADELAEDADIAKPSAGKTELSATASDPDNAIAAEEGPAAEPQKVGLGSVDPEAPYRMLITLDNVGAGVERVELSSPDYRDLDDRSGYLGRLGAIDAPTKGAQITLVGRGTPAEQAGLQVGDIITSIQVTKKAEEGQATEKNSLTSAAELEAALATTKPGQTVRLGVSRTGAKQRSVEIKLIRQTLDLIRPEAENVRLHSPALAETYRSVGSLLVGLTRVGSLNTDDEEIVEANRRLATETWNVVEADEQSVTFSKQLADLGVTIEKRYVLAQLPAEGVQKATPAYHFDLQVSVRNTGTRAQAIGYELTGPNGLPIEGHWYAYKVGRGFSSYGLRDVVVRYANDKFTQISCASVVKGDVDPMGQGAPLAYVGVDAQYFASIIMPQKPTLTDVRFSEVRAVLPTADPGGDVRDSWKNASFVLSRKPEKLEPGAAALVDDYRIFAGPKLPELLAEYRVNDDPNHAIDGVLYYGWFGWAARPMLGLLHIFHSIFGNYGIAIILLTVVVRGAMFPLSKHQQQSMQKMQLLKPELDRITERYKSDAQKRAAAQQELFRKNNYNPAAGCLPMFIQLPIFIGLYRALAVDVELRQAPLFSDAIRFCSNLAAPDMFYDWSALTPRWWDNGEGMIALGPYLNLLPILSVVLFLVQSKMTMPEPTNDQMRLQQQMMKYMMGFMGLLLFKVASGLALYFIASSLWGLAERKLLPRPALPAGALAAPASAPLDKPVRTGGNKSPRGGRRGKPGDKKRR</sequence>
<dbReference type="Gene3D" id="2.70.98.90">
    <property type="match status" value="1"/>
</dbReference>
<organism evidence="16 17">
    <name type="scientific">Botrimarina hoheduenensis</name>
    <dbReference type="NCBI Taxonomy" id="2528000"/>
    <lineage>
        <taxon>Bacteria</taxon>
        <taxon>Pseudomonadati</taxon>
        <taxon>Planctomycetota</taxon>
        <taxon>Planctomycetia</taxon>
        <taxon>Pirellulales</taxon>
        <taxon>Lacipirellulaceae</taxon>
        <taxon>Botrimarina</taxon>
    </lineage>
</organism>
<accession>A0A5C5WED3</accession>
<proteinExistence type="inferred from homology"/>
<dbReference type="GO" id="GO:0032977">
    <property type="term" value="F:membrane insertase activity"/>
    <property type="evidence" value="ECO:0007669"/>
    <property type="project" value="InterPro"/>
</dbReference>
<evidence type="ECO:0000256" key="13">
    <source>
        <dbReference type="HAMAP-Rule" id="MF_01810"/>
    </source>
</evidence>
<dbReference type="PROSITE" id="PS50106">
    <property type="entry name" value="PDZ"/>
    <property type="match status" value="1"/>
</dbReference>
<evidence type="ECO:0000256" key="8">
    <source>
        <dbReference type="ARBA" id="ARBA00022989"/>
    </source>
</evidence>
<keyword evidence="10 13" id="KW-0143">Chaperone</keyword>
<dbReference type="InterPro" id="IPR028053">
    <property type="entry name" value="Membr_insert_YidC_N"/>
</dbReference>
<feature type="transmembrane region" description="Helical" evidence="13">
    <location>
        <begin position="18"/>
        <end position="37"/>
    </location>
</feature>
<dbReference type="CDD" id="cd20070">
    <property type="entry name" value="5TM_YidC_Alb3"/>
    <property type="match status" value="1"/>
</dbReference>
<dbReference type="InterPro" id="IPR019998">
    <property type="entry name" value="Membr_insert_YidC"/>
</dbReference>
<reference evidence="16 17" key="1">
    <citation type="submission" date="2019-02" db="EMBL/GenBank/DDBJ databases">
        <title>Deep-cultivation of Planctomycetes and their phenomic and genomic characterization uncovers novel biology.</title>
        <authorList>
            <person name="Wiegand S."/>
            <person name="Jogler M."/>
            <person name="Boedeker C."/>
            <person name="Pinto D."/>
            <person name="Vollmers J."/>
            <person name="Rivas-Marin E."/>
            <person name="Kohn T."/>
            <person name="Peeters S.H."/>
            <person name="Heuer A."/>
            <person name="Rast P."/>
            <person name="Oberbeckmann S."/>
            <person name="Bunk B."/>
            <person name="Jeske O."/>
            <person name="Meyerdierks A."/>
            <person name="Storesund J.E."/>
            <person name="Kallscheuer N."/>
            <person name="Luecker S."/>
            <person name="Lage O.M."/>
            <person name="Pohl T."/>
            <person name="Merkel B.J."/>
            <person name="Hornburger P."/>
            <person name="Mueller R.-W."/>
            <person name="Bruemmer F."/>
            <person name="Labrenz M."/>
            <person name="Spormann A.M."/>
            <person name="Op Den Camp H."/>
            <person name="Overmann J."/>
            <person name="Amann R."/>
            <person name="Jetten M.S.M."/>
            <person name="Mascher T."/>
            <person name="Medema M.H."/>
            <person name="Devos D.P."/>
            <person name="Kaster A.-K."/>
            <person name="Ovreas L."/>
            <person name="Rohde M."/>
            <person name="Galperin M.Y."/>
            <person name="Jogler C."/>
        </authorList>
    </citation>
    <scope>NUCLEOTIDE SEQUENCE [LARGE SCALE GENOMIC DNA]</scope>
    <source>
        <strain evidence="16 17">Pla111</strain>
    </source>
</reference>
<evidence type="ECO:0000256" key="4">
    <source>
        <dbReference type="ARBA" id="ARBA00022448"/>
    </source>
</evidence>
<dbReference type="InterPro" id="IPR041489">
    <property type="entry name" value="PDZ_6"/>
</dbReference>
<gene>
    <name evidence="13 16" type="primary">yidC</name>
    <name evidence="16" type="ORF">Pla111_01970</name>
</gene>
<feature type="compositionally biased region" description="Basic residues" evidence="14">
    <location>
        <begin position="792"/>
        <end position="805"/>
    </location>
</feature>
<evidence type="ECO:0000256" key="3">
    <source>
        <dbReference type="ARBA" id="ARBA00015325"/>
    </source>
</evidence>
<evidence type="ECO:0000256" key="7">
    <source>
        <dbReference type="ARBA" id="ARBA00022927"/>
    </source>
</evidence>
<dbReference type="InterPro" id="IPR028055">
    <property type="entry name" value="YidC/Oxa/ALB_C"/>
</dbReference>